<feature type="transmembrane region" description="Helical" evidence="3">
    <location>
        <begin position="46"/>
        <end position="77"/>
    </location>
</feature>
<keyword evidence="3" id="KW-0472">Membrane</keyword>
<dbReference type="AlphaFoldDB" id="A0A3S2MQI5"/>
<reference evidence="6 7" key="1">
    <citation type="submission" date="2018-11" db="EMBL/GenBank/DDBJ databases">
        <authorList>
            <person name="Lopez-Roques C."/>
            <person name="Donnadieu C."/>
            <person name="Bouchez O."/>
            <person name="Klopp C."/>
            <person name="Cabau C."/>
            <person name="Zahm M."/>
        </authorList>
    </citation>
    <scope>NUCLEOTIDE SEQUENCE [LARGE SCALE GENOMIC DNA]</scope>
    <source>
        <strain evidence="6">RS831</strain>
        <tissue evidence="6">Whole body</tissue>
    </source>
</reference>
<dbReference type="PROSITE" id="PS50195">
    <property type="entry name" value="PX"/>
    <property type="match status" value="1"/>
</dbReference>
<dbReference type="OrthoDB" id="5582218at2759"/>
<dbReference type="InterPro" id="IPR001683">
    <property type="entry name" value="PX_dom"/>
</dbReference>
<dbReference type="InterPro" id="IPR037909">
    <property type="entry name" value="SNX19_PX"/>
</dbReference>
<dbReference type="SUPFAM" id="SSF64268">
    <property type="entry name" value="PX domain"/>
    <property type="match status" value="1"/>
</dbReference>
<feature type="region of interest" description="Disordered" evidence="2">
    <location>
        <begin position="296"/>
        <end position="360"/>
    </location>
</feature>
<evidence type="ECO:0000256" key="3">
    <source>
        <dbReference type="SAM" id="Phobius"/>
    </source>
</evidence>
<dbReference type="CDD" id="cd06893">
    <property type="entry name" value="PX_SNX19"/>
    <property type="match status" value="1"/>
</dbReference>
<keyword evidence="3" id="KW-1133">Transmembrane helix</keyword>
<dbReference type="PANTHER" id="PTHR22775">
    <property type="entry name" value="SORTING NEXIN"/>
    <property type="match status" value="1"/>
</dbReference>
<organism evidence="6 7">
    <name type="scientific">Oryzias javanicus</name>
    <name type="common">Javanese ricefish</name>
    <name type="synonym">Aplocheilus javanicus</name>
    <dbReference type="NCBI Taxonomy" id="123683"/>
    <lineage>
        <taxon>Eukaryota</taxon>
        <taxon>Metazoa</taxon>
        <taxon>Chordata</taxon>
        <taxon>Craniata</taxon>
        <taxon>Vertebrata</taxon>
        <taxon>Euteleostomi</taxon>
        <taxon>Actinopterygii</taxon>
        <taxon>Neopterygii</taxon>
        <taxon>Teleostei</taxon>
        <taxon>Neoteleostei</taxon>
        <taxon>Acanthomorphata</taxon>
        <taxon>Ovalentaria</taxon>
        <taxon>Atherinomorphae</taxon>
        <taxon>Beloniformes</taxon>
        <taxon>Adrianichthyidae</taxon>
        <taxon>Oryziinae</taxon>
        <taxon>Oryzias</taxon>
    </lineage>
</organism>
<evidence type="ECO:0008006" key="8">
    <source>
        <dbReference type="Google" id="ProtNLM"/>
    </source>
</evidence>
<proteinExistence type="inferred from homology"/>
<gene>
    <name evidence="6" type="ORF">OJAV_G00125820</name>
</gene>
<feature type="region of interest" description="Disordered" evidence="2">
    <location>
        <begin position="556"/>
        <end position="579"/>
    </location>
</feature>
<evidence type="ECO:0000259" key="5">
    <source>
        <dbReference type="PROSITE" id="PS51207"/>
    </source>
</evidence>
<protein>
    <recommendedName>
        <fullName evidence="8">PX domain-containing protein</fullName>
    </recommendedName>
</protein>
<dbReference type="SMART" id="SM00312">
    <property type="entry name" value="PX"/>
    <property type="match status" value="1"/>
</dbReference>
<dbReference type="Pfam" id="PF08628">
    <property type="entry name" value="Nexin_C"/>
    <property type="match status" value="1"/>
</dbReference>
<dbReference type="InterPro" id="IPR003114">
    <property type="entry name" value="Phox_assoc"/>
</dbReference>
<dbReference type="Pfam" id="PF02194">
    <property type="entry name" value="PXA"/>
    <property type="match status" value="1"/>
</dbReference>
<name>A0A3S2MQI5_ORYJA</name>
<dbReference type="InterPro" id="IPR013937">
    <property type="entry name" value="Sorting_nexin_C"/>
</dbReference>
<keyword evidence="3" id="KW-0812">Transmembrane</keyword>
<evidence type="ECO:0000256" key="1">
    <source>
        <dbReference type="ARBA" id="ARBA00010883"/>
    </source>
</evidence>
<reference evidence="6 7" key="2">
    <citation type="submission" date="2019-01" db="EMBL/GenBank/DDBJ databases">
        <title>A chromosome length genome reference of the Java medaka (oryzias javanicus).</title>
        <authorList>
            <person name="Herpin A."/>
            <person name="Takehana Y."/>
            <person name="Naruse K."/>
            <person name="Ansai S."/>
            <person name="Kawaguchi M."/>
        </authorList>
    </citation>
    <scope>NUCLEOTIDE SEQUENCE [LARGE SCALE GENOMIC DNA]</scope>
    <source>
        <strain evidence="6">RS831</strain>
        <tissue evidence="6">Whole body</tissue>
    </source>
</reference>
<dbReference type="Gene3D" id="3.30.1520.10">
    <property type="entry name" value="Phox-like domain"/>
    <property type="match status" value="1"/>
</dbReference>
<dbReference type="SMART" id="SM00313">
    <property type="entry name" value="PXA"/>
    <property type="match status" value="1"/>
</dbReference>
<dbReference type="Proteomes" id="UP000283210">
    <property type="component" value="Chromosome 13"/>
</dbReference>
<dbReference type="Pfam" id="PF00787">
    <property type="entry name" value="PX"/>
    <property type="match status" value="1"/>
</dbReference>
<accession>A0A3S2MQI5</accession>
<dbReference type="GO" id="GO:0035091">
    <property type="term" value="F:phosphatidylinositol binding"/>
    <property type="evidence" value="ECO:0007669"/>
    <property type="project" value="InterPro"/>
</dbReference>
<dbReference type="PANTHER" id="PTHR22775:SF50">
    <property type="entry name" value="SORTING NEXIN 19B"/>
    <property type="match status" value="1"/>
</dbReference>
<comment type="similarity">
    <text evidence="1">Belongs to the sorting nexin family.</text>
</comment>
<evidence type="ECO:0000259" key="4">
    <source>
        <dbReference type="PROSITE" id="PS50195"/>
    </source>
</evidence>
<evidence type="ECO:0000313" key="7">
    <source>
        <dbReference type="Proteomes" id="UP000283210"/>
    </source>
</evidence>
<feature type="domain" description="PX" evidence="4">
    <location>
        <begin position="519"/>
        <end position="668"/>
    </location>
</feature>
<dbReference type="EMBL" id="CM012449">
    <property type="protein sequence ID" value="RVE64441.1"/>
    <property type="molecule type" value="Genomic_DNA"/>
</dbReference>
<feature type="region of interest" description="Disordered" evidence="2">
    <location>
        <begin position="698"/>
        <end position="724"/>
    </location>
</feature>
<dbReference type="PROSITE" id="PS51207">
    <property type="entry name" value="PXA"/>
    <property type="match status" value="1"/>
</dbReference>
<sequence length="982" mass="107620">MEKVDAHAHSDVSSQALTLLLTGRSSVCCRTMADVMGQRGLLGLGVLLAWLLLFHLLVNIWLLCVFTSLLVVLGGWLSSQAVLESDSVLHLERFVPLEQAPLSPEDEQHLDQEIQDTVRKITRDFVSSWYSSVSSEGRLEAELHQAMSSMATELKQRARRVDRKDLAEKILHVLGGHLQDFLEAKEQQMKSSSEPQPLWAAYSSISTPHPALSSPTEGVNYIRAVAGLLLRILVPPPHLETRSGRFVVEELVSCSVLLPLVEKLSDPDWLNLLVIDIFGESSVPLETAVGDLASPSQHAPCAELDQGPMPPPEQAAIPPHLDYEGPGGGAEDGSDAAFSEAPPCDALDSEGGEFTHSLTEDDAPPFLKHFTRGSKANPFYLENDSDLDSPLTEDKPGSMDSLLIMGRGEGLFESCGPPAENSSGLELEEKVTGSLELVEDPGCCSASLAGTAEGAHSSQPDLDRAGSCAGTPHRELLLSVEQAGSELSVVSPLQGGPSMQAFSFEPLCSPEGPVLIQNLRITGTITAKEHRGTGSHPYTLYTIKYETSMACEKSVGLQSVSEDGEAPPADESSSPGQPMAYHMVNRRYSEFLNLQTRLEEKAELRRLIKGVKGPKKMFPEMPFGNMDSERIEARKGLLETFLKHLCAMPEIANSEEMQEFLALNTDARIAFVKKPFIVSRIDKMVVSAIVDTLKTAFPRSEPQSPTEDNDGEVDGGKMCADKRSRSRLKLSAKSVPFMNGSDVRAPVLFSCDQTATMFNGMSLGDLEAFLDKQEKLSAGAEEEEEVRPSSGQQGGWVDVHRAEQGQRHGEMVLAEVALNVLCLLMKQQWSWLCSENVQKAVRLLFGTLIDRWLDVSVADLTSTGYWVVYLQVIQEAVWPGGVLPDAPEPERSEQQKELTKQRALESLMRLVPDAVSELLGSEPYRLSWQTLLDSFQDPTINRHLVFCLLDLLLDHLVPEAADEAWQRAVLQNPPKNPEKLLD</sequence>
<evidence type="ECO:0000313" key="6">
    <source>
        <dbReference type="EMBL" id="RVE64441.1"/>
    </source>
</evidence>
<keyword evidence="7" id="KW-1185">Reference proteome</keyword>
<dbReference type="InterPro" id="IPR036871">
    <property type="entry name" value="PX_dom_sf"/>
</dbReference>
<feature type="domain" description="PXA" evidence="5">
    <location>
        <begin position="107"/>
        <end position="282"/>
    </location>
</feature>
<evidence type="ECO:0000256" key="2">
    <source>
        <dbReference type="SAM" id="MobiDB-lite"/>
    </source>
</evidence>